<evidence type="ECO:0000256" key="2">
    <source>
        <dbReference type="ARBA" id="ARBA00022729"/>
    </source>
</evidence>
<dbReference type="PANTHER" id="PTHR22835:SF501">
    <property type="entry name" value="OS01G0215000 PROTEIN"/>
    <property type="match status" value="1"/>
</dbReference>
<dbReference type="SUPFAM" id="SSF52266">
    <property type="entry name" value="SGNH hydrolase"/>
    <property type="match status" value="1"/>
</dbReference>
<evidence type="ECO:0000256" key="4">
    <source>
        <dbReference type="ARBA" id="ARBA00023180"/>
    </source>
</evidence>
<dbReference type="AlphaFoldDB" id="A0A835AKV0"/>
<dbReference type="Gene3D" id="3.40.50.1110">
    <property type="entry name" value="SGNH hydrolase"/>
    <property type="match status" value="1"/>
</dbReference>
<evidence type="ECO:0000256" key="1">
    <source>
        <dbReference type="ARBA" id="ARBA00008668"/>
    </source>
</evidence>
<protein>
    <recommendedName>
        <fullName evidence="7">GDSL esterase/lipase</fullName>
    </recommendedName>
</protein>
<dbReference type="InterPro" id="IPR035669">
    <property type="entry name" value="SGNH_plant_lipase-like"/>
</dbReference>
<reference evidence="5" key="1">
    <citation type="submission" date="2020-07" db="EMBL/GenBank/DDBJ databases">
        <title>Genome sequence and genetic diversity analysis of an under-domesticated orphan crop, white fonio (Digitaria exilis).</title>
        <authorList>
            <person name="Bennetzen J.L."/>
            <person name="Chen S."/>
            <person name="Ma X."/>
            <person name="Wang X."/>
            <person name="Yssel A.E.J."/>
            <person name="Chaluvadi S.R."/>
            <person name="Johnson M."/>
            <person name="Gangashetty P."/>
            <person name="Hamidou F."/>
            <person name="Sanogo M.D."/>
            <person name="Zwaenepoel A."/>
            <person name="Wallace J."/>
            <person name="Van De Peer Y."/>
            <person name="Van Deynze A."/>
        </authorList>
    </citation>
    <scope>NUCLEOTIDE SEQUENCE</scope>
    <source>
        <tissue evidence="5">Leaves</tissue>
    </source>
</reference>
<gene>
    <name evidence="5" type="ORF">HU200_055968</name>
</gene>
<comment type="similarity">
    <text evidence="1">Belongs to the 'GDSL' lipolytic enzyme family.</text>
</comment>
<keyword evidence="2" id="KW-0732">Signal</keyword>
<dbReference type="InterPro" id="IPR001087">
    <property type="entry name" value="GDSL"/>
</dbReference>
<dbReference type="Pfam" id="PF00657">
    <property type="entry name" value="Lipase_GDSL"/>
    <property type="match status" value="1"/>
</dbReference>
<keyword evidence="4" id="KW-0325">Glycoprotein</keyword>
<dbReference type="OrthoDB" id="642255at2759"/>
<keyword evidence="6" id="KW-1185">Reference proteome</keyword>
<evidence type="ECO:0000256" key="3">
    <source>
        <dbReference type="ARBA" id="ARBA00022801"/>
    </source>
</evidence>
<dbReference type="EMBL" id="JACEFO010002379">
    <property type="protein sequence ID" value="KAF8663352.1"/>
    <property type="molecule type" value="Genomic_DNA"/>
</dbReference>
<sequence length="383" mass="41935">MVVSDLAPFHAIAMTNKLLLRVLPAVLLLASAGTTATVSSLPVRRYRSIFSFGDSYADTGNAMVFFAERNLTDPAAGPPYGMTFFGHPTGRYSNGRLIIDFIAEALGVPFVPPFKTYNGSFRQGANFAVAGAMALDASFFSFLPSMLKLYIFNSSTNVQLGWFDSLKPSLCSNKVKCKGFLHRSLFFMGEFGVNDYSFSVFGKNLSQIRSFVPDVVKTISTATERVIKEGAKTVVVPGIPPMGCSPPNLVFFPSTDPAGYDPRTGCLKQFNDLAIYHNSLLQEAIKNVQTKHKDVRVIYADFFTPIIDIIVSPQKLGQRDILSCCCGGSGKYNFNISAGCGMPGATVCQDPSTYLYWDGGHFTEAVYRYIAKGWLDNINSYHV</sequence>
<keyword evidence="3" id="KW-0378">Hydrolase</keyword>
<evidence type="ECO:0008006" key="7">
    <source>
        <dbReference type="Google" id="ProtNLM"/>
    </source>
</evidence>
<organism evidence="5 6">
    <name type="scientific">Digitaria exilis</name>
    <dbReference type="NCBI Taxonomy" id="1010633"/>
    <lineage>
        <taxon>Eukaryota</taxon>
        <taxon>Viridiplantae</taxon>
        <taxon>Streptophyta</taxon>
        <taxon>Embryophyta</taxon>
        <taxon>Tracheophyta</taxon>
        <taxon>Spermatophyta</taxon>
        <taxon>Magnoliopsida</taxon>
        <taxon>Liliopsida</taxon>
        <taxon>Poales</taxon>
        <taxon>Poaceae</taxon>
        <taxon>PACMAD clade</taxon>
        <taxon>Panicoideae</taxon>
        <taxon>Panicodae</taxon>
        <taxon>Paniceae</taxon>
        <taxon>Anthephorinae</taxon>
        <taxon>Digitaria</taxon>
    </lineage>
</organism>
<comment type="caution">
    <text evidence="5">The sequence shown here is derived from an EMBL/GenBank/DDBJ whole genome shotgun (WGS) entry which is preliminary data.</text>
</comment>
<name>A0A835AKV0_9POAL</name>
<dbReference type="Proteomes" id="UP000636709">
    <property type="component" value="Unassembled WGS sequence"/>
</dbReference>
<dbReference type="CDD" id="cd01837">
    <property type="entry name" value="SGNH_plant_lipase_like"/>
    <property type="match status" value="1"/>
</dbReference>
<dbReference type="PANTHER" id="PTHR22835">
    <property type="entry name" value="ZINC FINGER FYVE DOMAIN CONTAINING PROTEIN"/>
    <property type="match status" value="1"/>
</dbReference>
<dbReference type="GO" id="GO:0016788">
    <property type="term" value="F:hydrolase activity, acting on ester bonds"/>
    <property type="evidence" value="ECO:0007669"/>
    <property type="project" value="InterPro"/>
</dbReference>
<dbReference type="InterPro" id="IPR036514">
    <property type="entry name" value="SGNH_hydro_sf"/>
</dbReference>
<proteinExistence type="inferred from homology"/>
<evidence type="ECO:0000313" key="5">
    <source>
        <dbReference type="EMBL" id="KAF8663352.1"/>
    </source>
</evidence>
<evidence type="ECO:0000313" key="6">
    <source>
        <dbReference type="Proteomes" id="UP000636709"/>
    </source>
</evidence>
<accession>A0A835AKV0</accession>